<proteinExistence type="predicted"/>
<evidence type="ECO:0000259" key="2">
    <source>
        <dbReference type="SMART" id="SM00912"/>
    </source>
</evidence>
<protein>
    <submittedName>
        <fullName evidence="3">Hemagglutination protein</fullName>
    </submittedName>
</protein>
<dbReference type="Pfam" id="PF05860">
    <property type="entry name" value="TPS"/>
    <property type="match status" value="1"/>
</dbReference>
<reference evidence="3 4" key="2">
    <citation type="submission" date="2018-03" db="EMBL/GenBank/DDBJ databases">
        <authorList>
            <person name="Keele B.F."/>
        </authorList>
    </citation>
    <scope>NUCLEOTIDE SEQUENCE [LARGE SCALE GENOMIC DNA]</scope>
    <source>
        <strain evidence="3 4">CCALA 016</strain>
    </source>
</reference>
<evidence type="ECO:0000313" key="4">
    <source>
        <dbReference type="Proteomes" id="UP000239001"/>
    </source>
</evidence>
<accession>A0A2T1LSY4</accession>
<feature type="region of interest" description="Disordered" evidence="1">
    <location>
        <begin position="774"/>
        <end position="795"/>
    </location>
</feature>
<name>A0A2T1LSY4_9CHRO</name>
<organism evidence="3 4">
    <name type="scientific">Aphanothece hegewaldii CCALA 016</name>
    <dbReference type="NCBI Taxonomy" id="2107694"/>
    <lineage>
        <taxon>Bacteria</taxon>
        <taxon>Bacillati</taxon>
        <taxon>Cyanobacteriota</taxon>
        <taxon>Cyanophyceae</taxon>
        <taxon>Oscillatoriophycideae</taxon>
        <taxon>Chroococcales</taxon>
        <taxon>Aphanothecaceae</taxon>
        <taxon>Aphanothece</taxon>
    </lineage>
</organism>
<dbReference type="RefSeq" id="WP_106458718.1">
    <property type="nucleotide sequence ID" value="NZ_PXOH01000031.1"/>
</dbReference>
<dbReference type="Proteomes" id="UP000239001">
    <property type="component" value="Unassembled WGS sequence"/>
</dbReference>
<dbReference type="SMART" id="SM00912">
    <property type="entry name" value="Haemagg_act"/>
    <property type="match status" value="1"/>
</dbReference>
<dbReference type="AlphaFoldDB" id="A0A2T1LSY4"/>
<feature type="compositionally biased region" description="Low complexity" evidence="1">
    <location>
        <begin position="776"/>
        <end position="793"/>
    </location>
</feature>
<evidence type="ECO:0000256" key="1">
    <source>
        <dbReference type="SAM" id="MobiDB-lite"/>
    </source>
</evidence>
<reference evidence="3 4" key="1">
    <citation type="submission" date="2018-03" db="EMBL/GenBank/DDBJ databases">
        <title>The ancient ancestry and fast evolution of plastids.</title>
        <authorList>
            <person name="Moore K.R."/>
            <person name="Magnabosco C."/>
            <person name="Momper L."/>
            <person name="Gold D.A."/>
            <person name="Bosak T."/>
            <person name="Fournier G.P."/>
        </authorList>
    </citation>
    <scope>NUCLEOTIDE SEQUENCE [LARGE SCALE GENOMIC DNA]</scope>
    <source>
        <strain evidence="3 4">CCALA 016</strain>
    </source>
</reference>
<gene>
    <name evidence="3" type="ORF">C7H19_20155</name>
</gene>
<dbReference type="EMBL" id="PXOH01000031">
    <property type="protein sequence ID" value="PSF33315.1"/>
    <property type="molecule type" value="Genomic_DNA"/>
</dbReference>
<dbReference type="SUPFAM" id="SSF51126">
    <property type="entry name" value="Pectin lyase-like"/>
    <property type="match status" value="3"/>
</dbReference>
<dbReference type="InterPro" id="IPR011050">
    <property type="entry name" value="Pectin_lyase_fold/virulence"/>
</dbReference>
<dbReference type="InterPro" id="IPR012334">
    <property type="entry name" value="Pectin_lyas_fold"/>
</dbReference>
<dbReference type="Gene3D" id="2.160.20.10">
    <property type="entry name" value="Single-stranded right-handed beta-helix, Pectin lyase-like"/>
    <property type="match status" value="2"/>
</dbReference>
<feature type="domain" description="Filamentous haemagglutinin FhaB/tRNA nuclease CdiA-like TPS" evidence="2">
    <location>
        <begin position="35"/>
        <end position="148"/>
    </location>
</feature>
<dbReference type="NCBIfam" id="TIGR01901">
    <property type="entry name" value="adhes_NPXG"/>
    <property type="match status" value="1"/>
</dbReference>
<sequence length="839" mass="86827">MSRFPHLTEVWLGLGLAILLTPSTQAQILPDSTLGAENSTVTPHQVINGLPSERIDGGARRGANLFHSFQEFNINEGQTVYFSNPNGVEHIFSRVTGNNLSAIFGKLGVLGNANFFFINPNGIIFGPNAILDVNGSFLATTASSIHLSDGTIFSAKNPQAVPLLAINVPLALGFLESSGKIEVQGRGHNLIAPGDTRLPNIPIGGTIPTGLAVKPEHTLALVGGEVNFQGGVVTAPSGRVEIGSVSSGQVKIAFTNPNNFTLNYEDVSRLQDISLTRRSLVNASGTTNGNISLFGRNINITDASLVLIENQGANPLGTIQVNASDTLTITGTTEFTPVFPGLARSTRGLLSQALAQGKGADINIWANRLIVQDSGRIYLSTFGSGAGGNLAIQAKDSVQILGISPFDPSFPLSSIVSTATAGSGTAGNLNLVTQNLSLREGGLLSTTVFGSGSGGELTIAATEEINLTGFNPNSLVPSLISSITQGSGPGGNLLINTQRLTLTDGGRVDSSTLASGKAGSLTINATDFIQVSGTIPGSVNPSLIISSANRVDPKIRQGLGLPEIPTGASGNVNIKTRQLSVTDGASISVRNDGTGDAGNLQIQARSIDLDRSSGITASTFSGNGGNIDLAAERIQLRRNSNITATASGTGNGGNITLATNPLISLEGSNISANAFIGRGGQVQISAKGAFLSTDSQITASSQFGINGIVAINTPETNIQNSLEPLELRLISPDETIARSCLARRNEQQGSFTYTRTGGVPITPESGINEREALSVPSTTELSPGSSTPSSIPTENEQFISVHPWKSGDPIIRGGAIVRTVDGRTLLIAATPQNINLICQ</sequence>
<comment type="caution">
    <text evidence="3">The sequence shown here is derived from an EMBL/GenBank/DDBJ whole genome shotgun (WGS) entry which is preliminary data.</text>
</comment>
<dbReference type="InterPro" id="IPR008638">
    <property type="entry name" value="FhaB/CdiA-like_TPS"/>
</dbReference>
<dbReference type="OrthoDB" id="452776at2"/>
<evidence type="ECO:0000313" key="3">
    <source>
        <dbReference type="EMBL" id="PSF33315.1"/>
    </source>
</evidence>
<keyword evidence="4" id="KW-1185">Reference proteome</keyword>